<feature type="transmembrane region" description="Helical" evidence="5">
    <location>
        <begin position="20"/>
        <end position="37"/>
    </location>
</feature>
<feature type="transmembrane region" description="Helical" evidence="5">
    <location>
        <begin position="341"/>
        <end position="360"/>
    </location>
</feature>
<dbReference type="InterPro" id="IPR051533">
    <property type="entry name" value="WaaL-like"/>
</dbReference>
<feature type="transmembrane region" description="Helical" evidence="5">
    <location>
        <begin position="185"/>
        <end position="201"/>
    </location>
</feature>
<sequence>MTTMNVPTQVTPKAGKRAAALAHALDAACFAFFALSLCVPSGYSYGSTALALLTLAGCIAARPRGPARRETFVLVGLMLVLGLLWSLSFDHWFSAAGWGYGAKYALAALSLWYLSKTGIRLTAIVWGLALGSVGALAIAAYQAGVLKMLRVSGFTNAIQYGGIAMYMGFATLSLALLGRWSKSQTIALGLMGACGIYASFLSDSRGSWVVIPLLIAAIWLMAWLNGYKRLASMTAAAMLLLGLIVAVPAYQKLEQRSSEAAREVSQYLQDPQKYAVTSVGQRLEQWRLAIHLIEQRPFSGWGLTGYSAAKQQMVDQGLAHPSVMEYGHAHNEILDMWVKRGLPGLILLLAFYAVPAAIFWPTQRRLAHADAAQRSKQLALRAAATLLPLAYFGFGWTQVFFAHNSGNMFYIFSLAVLWGGICRMETPSAVTQTQS</sequence>
<proteinExistence type="predicted"/>
<feature type="transmembrane region" description="Helical" evidence="5">
    <location>
        <begin position="95"/>
        <end position="114"/>
    </location>
</feature>
<feature type="transmembrane region" description="Helical" evidence="5">
    <location>
        <begin position="207"/>
        <end position="224"/>
    </location>
</feature>
<keyword evidence="2 5" id="KW-0812">Transmembrane</keyword>
<evidence type="ECO:0000256" key="5">
    <source>
        <dbReference type="SAM" id="Phobius"/>
    </source>
</evidence>
<evidence type="ECO:0000256" key="2">
    <source>
        <dbReference type="ARBA" id="ARBA00022692"/>
    </source>
</evidence>
<dbReference type="InterPro" id="IPR007016">
    <property type="entry name" value="O-antigen_ligase-rel_domated"/>
</dbReference>
<dbReference type="Pfam" id="PF04932">
    <property type="entry name" value="Wzy_C"/>
    <property type="match status" value="1"/>
</dbReference>
<keyword evidence="4 5" id="KW-0472">Membrane</keyword>
<dbReference type="AlphaFoldDB" id="A0A5A7MDI6"/>
<dbReference type="GO" id="GO:0016020">
    <property type="term" value="C:membrane"/>
    <property type="evidence" value="ECO:0007669"/>
    <property type="project" value="UniProtKB-SubCell"/>
</dbReference>
<evidence type="ECO:0000256" key="3">
    <source>
        <dbReference type="ARBA" id="ARBA00022989"/>
    </source>
</evidence>
<evidence type="ECO:0000259" key="6">
    <source>
        <dbReference type="Pfam" id="PF04932"/>
    </source>
</evidence>
<dbReference type="PANTHER" id="PTHR37422">
    <property type="entry name" value="TEICHURONIC ACID BIOSYNTHESIS PROTEIN TUAE"/>
    <property type="match status" value="1"/>
</dbReference>
<keyword evidence="3 5" id="KW-1133">Transmembrane helix</keyword>
<feature type="transmembrane region" description="Helical" evidence="5">
    <location>
        <begin position="231"/>
        <end position="250"/>
    </location>
</feature>
<protein>
    <recommendedName>
        <fullName evidence="6">O-antigen ligase-related domain-containing protein</fullName>
    </recommendedName>
</protein>
<evidence type="ECO:0000313" key="8">
    <source>
        <dbReference type="Proteomes" id="UP000323105"/>
    </source>
</evidence>
<feature type="transmembrane region" description="Helical" evidence="5">
    <location>
        <begin position="157"/>
        <end position="178"/>
    </location>
</feature>
<name>A0A5A7MDI6_COMTE</name>
<organism evidence="7 8">
    <name type="scientific">Comamonas testosteroni</name>
    <name type="common">Pseudomonas testosteroni</name>
    <dbReference type="NCBI Taxonomy" id="285"/>
    <lineage>
        <taxon>Bacteria</taxon>
        <taxon>Pseudomonadati</taxon>
        <taxon>Pseudomonadota</taxon>
        <taxon>Betaproteobacteria</taxon>
        <taxon>Burkholderiales</taxon>
        <taxon>Comamonadaceae</taxon>
        <taxon>Comamonas</taxon>
    </lineage>
</organism>
<evidence type="ECO:0000313" key="7">
    <source>
        <dbReference type="EMBL" id="GEQ74969.1"/>
    </source>
</evidence>
<accession>A0A5A7MDI6</accession>
<dbReference type="EMBL" id="BKBW01000003">
    <property type="protein sequence ID" value="GEQ74969.1"/>
    <property type="molecule type" value="Genomic_DNA"/>
</dbReference>
<reference evidence="7 8" key="1">
    <citation type="journal article" date="2019" name="Microbiol. Resour. Announc.">
        <title>Draft Genome Sequence of Comamonas testosteroni TA441, a Bacterium That Has a Cryptic Phenol Degradation Gene Cluster.</title>
        <authorList>
            <person name="Arai H."/>
            <person name="Ishii M."/>
        </authorList>
    </citation>
    <scope>NUCLEOTIDE SEQUENCE [LARGE SCALE GENOMIC DNA]</scope>
    <source>
        <strain evidence="7 8">TA441</strain>
    </source>
</reference>
<feature type="transmembrane region" description="Helical" evidence="5">
    <location>
        <begin position="72"/>
        <end position="89"/>
    </location>
</feature>
<evidence type="ECO:0000256" key="1">
    <source>
        <dbReference type="ARBA" id="ARBA00004141"/>
    </source>
</evidence>
<gene>
    <name evidence="7" type="ORF">CTTA_1974</name>
</gene>
<comment type="subcellular location">
    <subcellularLocation>
        <location evidence="1">Membrane</location>
        <topology evidence="1">Multi-pass membrane protein</topology>
    </subcellularLocation>
</comment>
<feature type="transmembrane region" description="Helical" evidence="5">
    <location>
        <begin position="43"/>
        <end position="60"/>
    </location>
</feature>
<evidence type="ECO:0000256" key="4">
    <source>
        <dbReference type="ARBA" id="ARBA00023136"/>
    </source>
</evidence>
<dbReference type="Proteomes" id="UP000323105">
    <property type="component" value="Unassembled WGS sequence"/>
</dbReference>
<dbReference type="PANTHER" id="PTHR37422:SF23">
    <property type="entry name" value="TEICHURONIC ACID BIOSYNTHESIS PROTEIN TUAE"/>
    <property type="match status" value="1"/>
</dbReference>
<feature type="transmembrane region" description="Helical" evidence="5">
    <location>
        <begin position="380"/>
        <end position="401"/>
    </location>
</feature>
<comment type="caution">
    <text evidence="7">The sequence shown here is derived from an EMBL/GenBank/DDBJ whole genome shotgun (WGS) entry which is preliminary data.</text>
</comment>
<feature type="transmembrane region" description="Helical" evidence="5">
    <location>
        <begin position="121"/>
        <end position="145"/>
    </location>
</feature>
<feature type="domain" description="O-antigen ligase-related" evidence="6">
    <location>
        <begin position="193"/>
        <end position="349"/>
    </location>
</feature>